<keyword evidence="1" id="KW-0812">Transmembrane</keyword>
<gene>
    <name evidence="2" type="ORF">GCM10007916_06080</name>
</gene>
<protein>
    <submittedName>
        <fullName evidence="2">Pilus biosynthesis protein</fullName>
    </submittedName>
</protein>
<name>A0ABQ6DWM4_9GAMM</name>
<feature type="transmembrane region" description="Helical" evidence="1">
    <location>
        <begin position="12"/>
        <end position="36"/>
    </location>
</feature>
<dbReference type="Pfam" id="PF16732">
    <property type="entry name" value="ComP_DUS"/>
    <property type="match status" value="1"/>
</dbReference>
<evidence type="ECO:0000313" key="3">
    <source>
        <dbReference type="Proteomes" id="UP001157353"/>
    </source>
</evidence>
<dbReference type="NCBIfam" id="TIGR02532">
    <property type="entry name" value="IV_pilin_GFxxxE"/>
    <property type="match status" value="1"/>
</dbReference>
<dbReference type="RefSeq" id="WP_284202655.1">
    <property type="nucleotide sequence ID" value="NZ_BSPQ01000001.1"/>
</dbReference>
<evidence type="ECO:0000256" key="1">
    <source>
        <dbReference type="SAM" id="Phobius"/>
    </source>
</evidence>
<sequence length="138" mass="14729">MNIQHKKNNIAGFTLIELLISIAIIGILSAVAYPSYTSVMEKARREEAKRTLLEASQIMESYYAMNLNYSNAVSASAVTIFTTNADFDEYYNLTGVTAATSFTLTATPIASGAQSGDDCGTLTITNTGITSASTTGCW</sequence>
<dbReference type="EMBL" id="BSPQ01000001">
    <property type="protein sequence ID" value="GLS89541.1"/>
    <property type="molecule type" value="Genomic_DNA"/>
</dbReference>
<dbReference type="Gene3D" id="3.30.700.10">
    <property type="entry name" value="Glycoprotein, Type 4 Pilin"/>
    <property type="match status" value="1"/>
</dbReference>
<proteinExistence type="predicted"/>
<dbReference type="InterPro" id="IPR031982">
    <property type="entry name" value="PilE-like"/>
</dbReference>
<comment type="caution">
    <text evidence="2">The sequence shown here is derived from an EMBL/GenBank/DDBJ whole genome shotgun (WGS) entry which is preliminary data.</text>
</comment>
<reference evidence="3" key="1">
    <citation type="journal article" date="2019" name="Int. J. Syst. Evol. Microbiol.">
        <title>The Global Catalogue of Microorganisms (GCM) 10K type strain sequencing project: providing services to taxonomists for standard genome sequencing and annotation.</title>
        <authorList>
            <consortium name="The Broad Institute Genomics Platform"/>
            <consortium name="The Broad Institute Genome Sequencing Center for Infectious Disease"/>
            <person name="Wu L."/>
            <person name="Ma J."/>
        </authorList>
    </citation>
    <scope>NUCLEOTIDE SEQUENCE [LARGE SCALE GENOMIC DNA]</scope>
    <source>
        <strain evidence="3">NBRC 103166</strain>
    </source>
</reference>
<keyword evidence="3" id="KW-1185">Reference proteome</keyword>
<dbReference type="InterPro" id="IPR045584">
    <property type="entry name" value="Pilin-like"/>
</dbReference>
<keyword evidence="1" id="KW-1133">Transmembrane helix</keyword>
<dbReference type="Proteomes" id="UP001157353">
    <property type="component" value="Unassembled WGS sequence"/>
</dbReference>
<evidence type="ECO:0000313" key="2">
    <source>
        <dbReference type="EMBL" id="GLS89541.1"/>
    </source>
</evidence>
<accession>A0ABQ6DWM4</accession>
<organism evidence="2 3">
    <name type="scientific">Psychromonas marina</name>
    <dbReference type="NCBI Taxonomy" id="88364"/>
    <lineage>
        <taxon>Bacteria</taxon>
        <taxon>Pseudomonadati</taxon>
        <taxon>Pseudomonadota</taxon>
        <taxon>Gammaproteobacteria</taxon>
        <taxon>Alteromonadales</taxon>
        <taxon>Psychromonadaceae</taxon>
        <taxon>Psychromonas</taxon>
    </lineage>
</organism>
<dbReference type="PROSITE" id="PS00409">
    <property type="entry name" value="PROKAR_NTER_METHYL"/>
    <property type="match status" value="1"/>
</dbReference>
<dbReference type="SUPFAM" id="SSF54523">
    <property type="entry name" value="Pili subunits"/>
    <property type="match status" value="1"/>
</dbReference>
<dbReference type="PANTHER" id="PTHR30093">
    <property type="entry name" value="GENERAL SECRETION PATHWAY PROTEIN G"/>
    <property type="match status" value="1"/>
</dbReference>
<dbReference type="PANTHER" id="PTHR30093:SF47">
    <property type="entry name" value="TYPE IV PILUS NON-CORE MINOR PILIN PILE"/>
    <property type="match status" value="1"/>
</dbReference>
<keyword evidence="1" id="KW-0472">Membrane</keyword>
<dbReference type="Pfam" id="PF07963">
    <property type="entry name" value="N_methyl"/>
    <property type="match status" value="1"/>
</dbReference>
<dbReference type="InterPro" id="IPR012902">
    <property type="entry name" value="N_methyl_site"/>
</dbReference>